<dbReference type="InParanoid" id="F6HJH0"/>
<protein>
    <submittedName>
        <fullName evidence="1">Uncharacterized protein</fullName>
    </submittedName>
</protein>
<dbReference type="SUPFAM" id="SSF56112">
    <property type="entry name" value="Protein kinase-like (PK-like)"/>
    <property type="match status" value="1"/>
</dbReference>
<dbReference type="STRING" id="29760.F6HJH0"/>
<sequence>MKGNASKESDVYSFGVVALEIFYGTDEKGDENRGKQRERLEEKC</sequence>
<dbReference type="AlphaFoldDB" id="F6HJH0"/>
<proteinExistence type="predicted"/>
<accession>F6HJH0</accession>
<dbReference type="Proteomes" id="UP000009183">
    <property type="component" value="Chromosome 3"/>
</dbReference>
<name>F6HJH0_VITVI</name>
<gene>
    <name evidence="1" type="ordered locus">VIT_03s0132g00400</name>
</gene>
<dbReference type="EMBL" id="FN595773">
    <property type="protein sequence ID" value="CCB52369.1"/>
    <property type="molecule type" value="Genomic_DNA"/>
</dbReference>
<dbReference type="HOGENOM" id="CLU_3225675_0_0_1"/>
<evidence type="ECO:0000313" key="1">
    <source>
        <dbReference type="EMBL" id="CCB52369.1"/>
    </source>
</evidence>
<evidence type="ECO:0000313" key="2">
    <source>
        <dbReference type="Proteomes" id="UP000009183"/>
    </source>
</evidence>
<dbReference type="InterPro" id="IPR011009">
    <property type="entry name" value="Kinase-like_dom_sf"/>
</dbReference>
<reference evidence="2" key="1">
    <citation type="journal article" date="2007" name="Nature">
        <title>The grapevine genome sequence suggests ancestral hexaploidization in major angiosperm phyla.</title>
        <authorList>
            <consortium name="The French-Italian Public Consortium for Grapevine Genome Characterization."/>
            <person name="Jaillon O."/>
            <person name="Aury J.-M."/>
            <person name="Noel B."/>
            <person name="Policriti A."/>
            <person name="Clepet C."/>
            <person name="Casagrande A."/>
            <person name="Choisne N."/>
            <person name="Aubourg S."/>
            <person name="Vitulo N."/>
            <person name="Jubin C."/>
            <person name="Vezzi A."/>
            <person name="Legeai F."/>
            <person name="Hugueney P."/>
            <person name="Dasilva C."/>
            <person name="Horner D."/>
            <person name="Mica E."/>
            <person name="Jublot D."/>
            <person name="Poulain J."/>
            <person name="Bruyere C."/>
            <person name="Billault A."/>
            <person name="Segurens B."/>
            <person name="Gouyvenoux M."/>
            <person name="Ugarte E."/>
            <person name="Cattonaro F."/>
            <person name="Anthouard V."/>
            <person name="Vico V."/>
            <person name="Del Fabbro C."/>
            <person name="Alaux M."/>
            <person name="Di Gaspero G."/>
            <person name="Dumas V."/>
            <person name="Felice N."/>
            <person name="Paillard S."/>
            <person name="Juman I."/>
            <person name="Moroldo M."/>
            <person name="Scalabrin S."/>
            <person name="Canaguier A."/>
            <person name="Le Clainche I."/>
            <person name="Malacrida G."/>
            <person name="Durand E."/>
            <person name="Pesole G."/>
            <person name="Laucou V."/>
            <person name="Chatelet P."/>
            <person name="Merdinoglu D."/>
            <person name="Delledonne M."/>
            <person name="Pezzotti M."/>
            <person name="Lecharny A."/>
            <person name="Scarpelli C."/>
            <person name="Artiguenave F."/>
            <person name="Pe M.E."/>
            <person name="Valle G."/>
            <person name="Morgante M."/>
            <person name="Caboche M."/>
            <person name="Adam-Blondon A.-F."/>
            <person name="Weissenbach J."/>
            <person name="Quetier F."/>
            <person name="Wincker P."/>
        </authorList>
    </citation>
    <scope>NUCLEOTIDE SEQUENCE [LARGE SCALE GENOMIC DNA]</scope>
    <source>
        <strain evidence="2">cv. Pinot noir / PN40024</strain>
    </source>
</reference>
<keyword evidence="2" id="KW-1185">Reference proteome</keyword>
<dbReference type="PaxDb" id="29760-VIT_03s0132g00400.t01"/>
<dbReference type="Gene3D" id="1.10.510.10">
    <property type="entry name" value="Transferase(Phosphotransferase) domain 1"/>
    <property type="match status" value="1"/>
</dbReference>
<organism evidence="1 2">
    <name type="scientific">Vitis vinifera</name>
    <name type="common">Grape</name>
    <dbReference type="NCBI Taxonomy" id="29760"/>
    <lineage>
        <taxon>Eukaryota</taxon>
        <taxon>Viridiplantae</taxon>
        <taxon>Streptophyta</taxon>
        <taxon>Embryophyta</taxon>
        <taxon>Tracheophyta</taxon>
        <taxon>Spermatophyta</taxon>
        <taxon>Magnoliopsida</taxon>
        <taxon>eudicotyledons</taxon>
        <taxon>Gunneridae</taxon>
        <taxon>Pentapetalae</taxon>
        <taxon>rosids</taxon>
        <taxon>Vitales</taxon>
        <taxon>Vitaceae</taxon>
        <taxon>Viteae</taxon>
        <taxon>Vitis</taxon>
    </lineage>
</organism>